<dbReference type="EMBL" id="CAADFO010000059">
    <property type="protein sequence ID" value="VFK30124.1"/>
    <property type="molecule type" value="Genomic_DNA"/>
</dbReference>
<evidence type="ECO:0000313" key="2">
    <source>
        <dbReference type="EMBL" id="VFK35169.1"/>
    </source>
</evidence>
<dbReference type="InterPro" id="IPR029058">
    <property type="entry name" value="AB_hydrolase_fold"/>
</dbReference>
<dbReference type="AlphaFoldDB" id="A0A450Y0X6"/>
<name>A0A450Y0X6_9GAMM</name>
<proteinExistence type="predicted"/>
<protein>
    <submittedName>
        <fullName evidence="2">Homoserine O-acetyltransferase</fullName>
    </submittedName>
</protein>
<sequence length="122" mass="13638">MERTPPIILNGEKEIGDGIIEYLIELSFPVDLDSGIKLESPRIRFRIHCALDASRQNAILVFHPLSFGLNGFARPGVDKSWWTKITGPGRCLDTERYCLIIASIPFLAEQTLPLSQKTKPSS</sequence>
<reference evidence="2" key="1">
    <citation type="submission" date="2019-02" db="EMBL/GenBank/DDBJ databases">
        <authorList>
            <person name="Gruber-Vodicka R. H."/>
            <person name="Seah K. B. B."/>
        </authorList>
    </citation>
    <scope>NUCLEOTIDE SEQUENCE</scope>
    <source>
        <strain evidence="1">BECK_BZ197</strain>
        <strain evidence="3">BECK_BZ198</strain>
        <strain evidence="2">BECK_BZ199</strain>
    </source>
</reference>
<keyword evidence="2" id="KW-0808">Transferase</keyword>
<dbReference type="Gene3D" id="3.40.50.1820">
    <property type="entry name" value="alpha/beta hydrolase"/>
    <property type="match status" value="1"/>
</dbReference>
<evidence type="ECO:0000313" key="1">
    <source>
        <dbReference type="EMBL" id="VFK30124.1"/>
    </source>
</evidence>
<organism evidence="2">
    <name type="scientific">Candidatus Kentrum sp. MB</name>
    <dbReference type="NCBI Taxonomy" id="2138164"/>
    <lineage>
        <taxon>Bacteria</taxon>
        <taxon>Pseudomonadati</taxon>
        <taxon>Pseudomonadota</taxon>
        <taxon>Gammaproteobacteria</taxon>
        <taxon>Candidatus Kentrum</taxon>
    </lineage>
</organism>
<gene>
    <name evidence="1" type="ORF">BECKMB1821G_GA0114241_105913</name>
    <name evidence="3" type="ORF">BECKMB1821H_GA0114242_11002</name>
    <name evidence="2" type="ORF">BECKMB1821I_GA0114274_11032</name>
</gene>
<dbReference type="EMBL" id="CAADFQ010000103">
    <property type="protein sequence ID" value="VFK35169.1"/>
    <property type="molecule type" value="Genomic_DNA"/>
</dbReference>
<dbReference type="GO" id="GO:0016740">
    <property type="term" value="F:transferase activity"/>
    <property type="evidence" value="ECO:0007669"/>
    <property type="project" value="UniProtKB-KW"/>
</dbReference>
<dbReference type="EMBL" id="CAADGH010000100">
    <property type="protein sequence ID" value="VFK77103.1"/>
    <property type="molecule type" value="Genomic_DNA"/>
</dbReference>
<accession>A0A450Y0X6</accession>
<evidence type="ECO:0000313" key="3">
    <source>
        <dbReference type="EMBL" id="VFK77103.1"/>
    </source>
</evidence>
<dbReference type="SUPFAM" id="SSF53474">
    <property type="entry name" value="alpha/beta-Hydrolases"/>
    <property type="match status" value="1"/>
</dbReference>